<sequence>MRKSVNVSDVEQFLTTVRDIGNQSLVYLMKWLYRKPTKTEQDLVEMATEAEQLRKGFGNVSKALLQRLRVKDLKIVADRYGWTLLMQATSGRL</sequence>
<reference evidence="1 3" key="1">
    <citation type="submission" date="2021-11" db="EMBL/GenBank/DDBJ databases">
        <authorList>
            <person name="Islam A."/>
            <person name="Islam S."/>
            <person name="Flora M.S."/>
            <person name="Rahman M."/>
            <person name="Ziaur R.M."/>
            <person name="Epstein J.H."/>
            <person name="Hassan M."/>
            <person name="Klassen M."/>
            <person name="Woodard K."/>
            <person name="Webb A."/>
            <person name="Webby R.J."/>
            <person name="El Zowalaty M.E."/>
        </authorList>
    </citation>
    <scope>NUCLEOTIDE SEQUENCE [LARGE SCALE GENOMIC DNA]</scope>
    <source>
        <strain evidence="1">Pf1</strain>
    </source>
</reference>
<dbReference type="EMBL" id="CANTFK010000020">
    <property type="protein sequence ID" value="CAI5704569.1"/>
    <property type="molecule type" value="Genomic_DNA"/>
</dbReference>
<evidence type="ECO:0000313" key="2">
    <source>
        <dbReference type="EMBL" id="CAI5704569.1"/>
    </source>
</evidence>
<protein>
    <submittedName>
        <fullName evidence="2">Uncharacterized protein</fullName>
    </submittedName>
</protein>
<proteinExistence type="predicted"/>
<accession>A0AAV0SNP1</accession>
<dbReference type="Proteomes" id="UP001157938">
    <property type="component" value="Unassembled WGS sequence"/>
</dbReference>
<name>A0AAV0SNP1_9STRA</name>
<gene>
    <name evidence="1" type="ORF">PFR001_LOCUS9177</name>
    <name evidence="2" type="ORF">PFR002_LOCUS214</name>
</gene>
<dbReference type="Proteomes" id="UP001159659">
    <property type="component" value="Unassembled WGS sequence"/>
</dbReference>
<reference evidence="2" key="2">
    <citation type="submission" date="2022-12" db="EMBL/GenBank/DDBJ databases">
        <authorList>
            <person name="Webb A."/>
        </authorList>
    </citation>
    <scope>NUCLEOTIDE SEQUENCE</scope>
    <source>
        <strain evidence="2">Pf2</strain>
    </source>
</reference>
<dbReference type="EMBL" id="CAKLBC010001882">
    <property type="protein sequence ID" value="CAH0494103.1"/>
    <property type="molecule type" value="Genomic_DNA"/>
</dbReference>
<evidence type="ECO:0000313" key="1">
    <source>
        <dbReference type="EMBL" id="CAH0494103.1"/>
    </source>
</evidence>
<comment type="caution">
    <text evidence="2">The sequence shown here is derived from an EMBL/GenBank/DDBJ whole genome shotgun (WGS) entry which is preliminary data.</text>
</comment>
<organism evidence="2 4">
    <name type="scientific">Peronospora farinosa</name>
    <dbReference type="NCBI Taxonomy" id="134698"/>
    <lineage>
        <taxon>Eukaryota</taxon>
        <taxon>Sar</taxon>
        <taxon>Stramenopiles</taxon>
        <taxon>Oomycota</taxon>
        <taxon>Peronosporomycetes</taxon>
        <taxon>Peronosporales</taxon>
        <taxon>Peronosporaceae</taxon>
        <taxon>Peronospora</taxon>
    </lineage>
</organism>
<evidence type="ECO:0000313" key="4">
    <source>
        <dbReference type="Proteomes" id="UP001159659"/>
    </source>
</evidence>
<keyword evidence="3" id="KW-1185">Reference proteome</keyword>
<evidence type="ECO:0000313" key="3">
    <source>
        <dbReference type="Proteomes" id="UP001157938"/>
    </source>
</evidence>
<dbReference type="AlphaFoldDB" id="A0AAV0SNP1"/>